<dbReference type="Pfam" id="PF02518">
    <property type="entry name" value="HATPase_c"/>
    <property type="match status" value="1"/>
</dbReference>
<keyword evidence="3" id="KW-0597">Phosphoprotein</keyword>
<dbReference type="Proteomes" id="UP000029644">
    <property type="component" value="Unassembled WGS sequence"/>
</dbReference>
<evidence type="ECO:0000259" key="7">
    <source>
        <dbReference type="PROSITE" id="PS50112"/>
    </source>
</evidence>
<dbReference type="EC" id="2.7.13.3" evidence="2"/>
<dbReference type="PROSITE" id="PS50112">
    <property type="entry name" value="PAS"/>
    <property type="match status" value="1"/>
</dbReference>
<dbReference type="GO" id="GO:0004673">
    <property type="term" value="F:protein histidine kinase activity"/>
    <property type="evidence" value="ECO:0007669"/>
    <property type="project" value="UniProtKB-EC"/>
</dbReference>
<evidence type="ECO:0000256" key="2">
    <source>
        <dbReference type="ARBA" id="ARBA00012438"/>
    </source>
</evidence>
<accession>A0A090VJJ9</accession>
<dbReference type="InterPro" id="IPR000700">
    <property type="entry name" value="PAS-assoc_C"/>
</dbReference>
<dbReference type="Gene3D" id="3.30.565.10">
    <property type="entry name" value="Histidine kinase-like ATPase, C-terminal domain"/>
    <property type="match status" value="1"/>
</dbReference>
<dbReference type="PROSITE" id="PS50113">
    <property type="entry name" value="PAC"/>
    <property type="match status" value="2"/>
</dbReference>
<evidence type="ECO:0000313" key="9">
    <source>
        <dbReference type="EMBL" id="GAL64243.1"/>
    </source>
</evidence>
<dbReference type="PRINTS" id="PR00344">
    <property type="entry name" value="BCTRLSENSOR"/>
</dbReference>
<reference evidence="9 10" key="1">
    <citation type="journal article" date="2014" name="Genome Announc.">
        <title>Draft Genome Sequences of Marine Flavobacterium Algibacter lectus Strains SS8 and NR4.</title>
        <authorList>
            <person name="Takatani N."/>
            <person name="Nakanishi M."/>
            <person name="Meirelles P."/>
            <person name="Mino S."/>
            <person name="Suda W."/>
            <person name="Oshima K."/>
            <person name="Hattori M."/>
            <person name="Ohkuma M."/>
            <person name="Hosokawa M."/>
            <person name="Miyashita K."/>
            <person name="Thompson F.L."/>
            <person name="Niwa A."/>
            <person name="Sawabe T."/>
            <person name="Sawabe T."/>
        </authorList>
    </citation>
    <scope>NUCLEOTIDE SEQUENCE [LARGE SCALE GENOMIC DNA]</scope>
    <source>
        <strain evidence="9 10">JCM 19300</strain>
    </source>
</reference>
<evidence type="ECO:0000259" key="6">
    <source>
        <dbReference type="PROSITE" id="PS50109"/>
    </source>
</evidence>
<dbReference type="InterPro" id="IPR005467">
    <property type="entry name" value="His_kinase_dom"/>
</dbReference>
<dbReference type="InterPro" id="IPR000014">
    <property type="entry name" value="PAS"/>
</dbReference>
<feature type="domain" description="Histidine kinase" evidence="6">
    <location>
        <begin position="409"/>
        <end position="622"/>
    </location>
</feature>
<evidence type="ECO:0000256" key="1">
    <source>
        <dbReference type="ARBA" id="ARBA00000085"/>
    </source>
</evidence>
<dbReference type="RefSeq" id="WP_052415477.1">
    <property type="nucleotide sequence ID" value="NZ_BBNQ01000017.1"/>
</dbReference>
<comment type="catalytic activity">
    <reaction evidence="1">
        <text>ATP + protein L-histidine = ADP + protein N-phospho-L-histidine.</text>
        <dbReference type="EC" id="2.7.13.3"/>
    </reaction>
</comment>
<dbReference type="PROSITE" id="PS50109">
    <property type="entry name" value="HIS_KIN"/>
    <property type="match status" value="1"/>
</dbReference>
<dbReference type="InterPro" id="IPR036890">
    <property type="entry name" value="HATPase_C_sf"/>
</dbReference>
<dbReference type="InterPro" id="IPR052162">
    <property type="entry name" value="Sensor_kinase/Photoreceptor"/>
</dbReference>
<dbReference type="PANTHER" id="PTHR43304">
    <property type="entry name" value="PHYTOCHROME-LIKE PROTEIN CPH1"/>
    <property type="match status" value="1"/>
</dbReference>
<evidence type="ECO:0000259" key="8">
    <source>
        <dbReference type="PROSITE" id="PS50113"/>
    </source>
</evidence>
<dbReference type="Pfam" id="PF13426">
    <property type="entry name" value="PAS_9"/>
    <property type="match status" value="1"/>
</dbReference>
<feature type="domain" description="PAS" evidence="7">
    <location>
        <begin position="265"/>
        <end position="335"/>
    </location>
</feature>
<evidence type="ECO:0000256" key="4">
    <source>
        <dbReference type="ARBA" id="ARBA00022679"/>
    </source>
</evidence>
<dbReference type="NCBIfam" id="TIGR00229">
    <property type="entry name" value="sensory_box"/>
    <property type="match status" value="2"/>
</dbReference>
<dbReference type="AlphaFoldDB" id="A0A090VJJ9"/>
<evidence type="ECO:0000256" key="3">
    <source>
        <dbReference type="ARBA" id="ARBA00022553"/>
    </source>
</evidence>
<dbReference type="SUPFAM" id="SSF55785">
    <property type="entry name" value="PYP-like sensor domain (PAS domain)"/>
    <property type="match status" value="3"/>
</dbReference>
<evidence type="ECO:0000256" key="5">
    <source>
        <dbReference type="ARBA" id="ARBA00022777"/>
    </source>
</evidence>
<dbReference type="InterPro" id="IPR004358">
    <property type="entry name" value="Sig_transdc_His_kin-like_C"/>
</dbReference>
<dbReference type="InterPro" id="IPR001610">
    <property type="entry name" value="PAC"/>
</dbReference>
<name>A0A090VJJ9_9FLAO</name>
<evidence type="ECO:0000313" key="10">
    <source>
        <dbReference type="Proteomes" id="UP000029644"/>
    </source>
</evidence>
<sequence length="623" mass="72099">MNYLQEELYSSLKTNPKIFEFIEKNSLDGIWYSDLENPENEWMDDRFWEILGYDPQKMPSKSSTWRDIINQDDLKAALTNFNQHIEDPNIPYDQVLRFTHKKGRTVWIRSKGMAIRNEENKAIRMVGSHLEITELKENEEFLHRCNQEANIGFWDMSVENKTIKWSNTTKAIHGVDLDFKPCLETSINFYKEGSSRTKITELVFRALNFGEPFNEELQIVTIQGEYKWVKVIGFPEKIKDNYNRVYGTIQDINDLKKSQIKLKQSEQAFRGNFENAAIGMALFDNDKKWIKINQTFCDILGYTHDELSLLSFEDITHPEDLHTDAAEIEEIIDGARDHYKVDKRYFHKNGHLVNIHFAVSVVRDTDNEVLYFISQIIDITLLKEQEKALKRIISITQDQNDRLKNFAHIVSHNLRSHSGGISALLQLLRDDEPELFENEMIQLLETSSFNLQETINHLSEVVKINLSSNDNLTLIPLSNIINKQIASLTPIAEKNNIKITNNTEENIKVLGISAYVESIILNFITNAIKYSSSERDSFLNINSEKKGPYIIISFTDNGIGIDLDLNKNKLFGMYKTFHDNEDARGIGLFITKNQIETLGGKIEVTSELNKGTTFKVFFKHEKN</sequence>
<dbReference type="SMART" id="SM00387">
    <property type="entry name" value="HATPase_c"/>
    <property type="match status" value="1"/>
</dbReference>
<dbReference type="CDD" id="cd00130">
    <property type="entry name" value="PAS"/>
    <property type="match status" value="1"/>
</dbReference>
<dbReference type="SUPFAM" id="SSF55874">
    <property type="entry name" value="ATPase domain of HSP90 chaperone/DNA topoisomerase II/histidine kinase"/>
    <property type="match status" value="1"/>
</dbReference>
<gene>
    <name evidence="9" type="ORF">JCM19300_869</name>
</gene>
<feature type="domain" description="PAC" evidence="8">
    <location>
        <begin position="92"/>
        <end position="144"/>
    </location>
</feature>
<dbReference type="Gene3D" id="3.30.450.20">
    <property type="entry name" value="PAS domain"/>
    <property type="match status" value="3"/>
</dbReference>
<dbReference type="Pfam" id="PF08447">
    <property type="entry name" value="PAS_3"/>
    <property type="match status" value="2"/>
</dbReference>
<dbReference type="SMART" id="SM00091">
    <property type="entry name" value="PAS"/>
    <property type="match status" value="2"/>
</dbReference>
<dbReference type="OrthoDB" id="5522855at2"/>
<dbReference type="PANTHER" id="PTHR43304:SF1">
    <property type="entry name" value="PAC DOMAIN-CONTAINING PROTEIN"/>
    <property type="match status" value="1"/>
</dbReference>
<dbReference type="EMBL" id="BBNQ01000017">
    <property type="protein sequence ID" value="GAL64243.1"/>
    <property type="molecule type" value="Genomic_DNA"/>
</dbReference>
<organism evidence="9 10">
    <name type="scientific">Algibacter lectus</name>
    <dbReference type="NCBI Taxonomy" id="221126"/>
    <lineage>
        <taxon>Bacteria</taxon>
        <taxon>Pseudomonadati</taxon>
        <taxon>Bacteroidota</taxon>
        <taxon>Flavobacteriia</taxon>
        <taxon>Flavobacteriales</taxon>
        <taxon>Flavobacteriaceae</taxon>
        <taxon>Algibacter</taxon>
    </lineage>
</organism>
<dbReference type="SMART" id="SM00086">
    <property type="entry name" value="PAC"/>
    <property type="match status" value="3"/>
</dbReference>
<dbReference type="InterPro" id="IPR003594">
    <property type="entry name" value="HATPase_dom"/>
</dbReference>
<dbReference type="InterPro" id="IPR013655">
    <property type="entry name" value="PAS_fold_3"/>
</dbReference>
<dbReference type="InterPro" id="IPR035965">
    <property type="entry name" value="PAS-like_dom_sf"/>
</dbReference>
<keyword evidence="4" id="KW-0808">Transferase</keyword>
<dbReference type="Gene3D" id="1.10.287.130">
    <property type="match status" value="1"/>
</dbReference>
<comment type="caution">
    <text evidence="9">The sequence shown here is derived from an EMBL/GenBank/DDBJ whole genome shotgun (WGS) entry which is preliminary data.</text>
</comment>
<keyword evidence="5" id="KW-0418">Kinase</keyword>
<protein>
    <recommendedName>
        <fullName evidence="2">histidine kinase</fullName>
        <ecNumber evidence="2">2.7.13.3</ecNumber>
    </recommendedName>
</protein>
<feature type="domain" description="PAC" evidence="8">
    <location>
        <begin position="339"/>
        <end position="391"/>
    </location>
</feature>
<proteinExistence type="predicted"/>